<accession>A0A0G1AHU7</accession>
<evidence type="ECO:0000259" key="1">
    <source>
        <dbReference type="Pfam" id="PF12768"/>
    </source>
</evidence>
<organism evidence="2 3">
    <name type="scientific">candidate division WWE3 bacterium GW2011_GWF2_42_42</name>
    <dbReference type="NCBI Taxonomy" id="1619142"/>
    <lineage>
        <taxon>Bacteria</taxon>
        <taxon>Katanobacteria</taxon>
    </lineage>
</organism>
<dbReference type="InterPro" id="IPR015915">
    <property type="entry name" value="Kelch-typ_b-propeller"/>
</dbReference>
<name>A0A0G1AHU7_UNCKA</name>
<dbReference type="STRING" id="1619142.UV26_C0003G0069"/>
<reference evidence="2 3" key="1">
    <citation type="journal article" date="2015" name="Nature">
        <title>rRNA introns, odd ribosomes, and small enigmatic genomes across a large radiation of phyla.</title>
        <authorList>
            <person name="Brown C.T."/>
            <person name="Hug L.A."/>
            <person name="Thomas B.C."/>
            <person name="Sharon I."/>
            <person name="Castelle C.J."/>
            <person name="Singh A."/>
            <person name="Wilkins M.J."/>
            <person name="Williams K.H."/>
            <person name="Banfield J.F."/>
        </authorList>
    </citation>
    <scope>NUCLEOTIDE SEQUENCE [LARGE SCALE GENOMIC DNA]</scope>
</reference>
<dbReference type="Proteomes" id="UP000034678">
    <property type="component" value="Unassembled WGS sequence"/>
</dbReference>
<evidence type="ECO:0000313" key="3">
    <source>
        <dbReference type="Proteomes" id="UP000034678"/>
    </source>
</evidence>
<evidence type="ECO:0000313" key="2">
    <source>
        <dbReference type="EMBL" id="KKS60615.1"/>
    </source>
</evidence>
<dbReference type="Pfam" id="PF12768">
    <property type="entry name" value="Rax2"/>
    <property type="match status" value="1"/>
</dbReference>
<dbReference type="InterPro" id="IPR011043">
    <property type="entry name" value="Gal_Oxase/kelch_b-propeller"/>
</dbReference>
<dbReference type="AlphaFoldDB" id="A0A0G1AHU7"/>
<proteinExistence type="predicted"/>
<dbReference type="InterPro" id="IPR024982">
    <property type="entry name" value="Rax2-like_C"/>
</dbReference>
<comment type="caution">
    <text evidence="2">The sequence shown here is derived from an EMBL/GenBank/DDBJ whole genome shotgun (WGS) entry which is preliminary data.</text>
</comment>
<protein>
    <recommendedName>
        <fullName evidence="1">Rax2-like C-terminal domain-containing protein</fullName>
    </recommendedName>
</protein>
<gene>
    <name evidence="2" type="ORF">UV26_C0003G0069</name>
</gene>
<dbReference type="EMBL" id="LCDU01000003">
    <property type="protein sequence ID" value="KKS60615.1"/>
    <property type="molecule type" value="Genomic_DNA"/>
</dbReference>
<dbReference type="Gene3D" id="2.120.10.80">
    <property type="entry name" value="Kelch-type beta propeller"/>
    <property type="match status" value="1"/>
</dbReference>
<feature type="domain" description="Rax2-like C-terminal" evidence="1">
    <location>
        <begin position="37"/>
        <end position="118"/>
    </location>
</feature>
<sequence>MGGNFATAGGVTVNNIAKYNDQTNQFSNIGQTTGVDSTVYAFAVYNGSLYVGGNFATAGGVSVNYIAKYNDQTNQFSNIGQTTGVLGDVNALAIYNGNLYVGGDFLTAGGVSAMIRQISFQISDKLRGWITPSEL</sequence>
<dbReference type="SUPFAM" id="SSF50965">
    <property type="entry name" value="Galactose oxidase, central domain"/>
    <property type="match status" value="1"/>
</dbReference>